<keyword evidence="10" id="KW-0651">Protein splicing</keyword>
<feature type="region of interest" description="Disordered" evidence="19">
    <location>
        <begin position="954"/>
        <end position="981"/>
    </location>
</feature>
<evidence type="ECO:0000256" key="8">
    <source>
        <dbReference type="ARBA" id="ARBA00022813"/>
    </source>
</evidence>
<accession>A0A5C6S2X4</accession>
<keyword evidence="22" id="KW-1185">Reference proteome</keyword>
<evidence type="ECO:0000256" key="15">
    <source>
        <dbReference type="ARBA" id="ARBA00048954"/>
    </source>
</evidence>
<dbReference type="PROSITE" id="PS50817">
    <property type="entry name" value="INTEIN_N_TER"/>
    <property type="match status" value="2"/>
</dbReference>
<proteinExistence type="inferred from homology"/>
<gene>
    <name evidence="21" type="primary">dnaB</name>
    <name evidence="21" type="ORF">FRY97_02605</name>
</gene>
<comment type="catalytic activity">
    <reaction evidence="15 17">
        <text>ATP + H2O = ADP + phosphate + H(+)</text>
        <dbReference type="Rhea" id="RHEA:13065"/>
        <dbReference type="ChEBI" id="CHEBI:15377"/>
        <dbReference type="ChEBI" id="CHEBI:15378"/>
        <dbReference type="ChEBI" id="CHEBI:30616"/>
        <dbReference type="ChEBI" id="CHEBI:43474"/>
        <dbReference type="ChEBI" id="CHEBI:456216"/>
        <dbReference type="EC" id="5.6.2.3"/>
    </reaction>
</comment>
<keyword evidence="5 17" id="KW-0547">Nucleotide-binding</keyword>
<dbReference type="GO" id="GO:0005524">
    <property type="term" value="F:ATP binding"/>
    <property type="evidence" value="ECO:0007669"/>
    <property type="project" value="UniProtKB-UniRule"/>
</dbReference>
<dbReference type="AlphaFoldDB" id="A0A5C6S2X4"/>
<dbReference type="PROSITE" id="PS50818">
    <property type="entry name" value="INTEIN_C_TER"/>
    <property type="match status" value="1"/>
</dbReference>
<dbReference type="InterPro" id="IPR007692">
    <property type="entry name" value="DNA_helicase_DnaB"/>
</dbReference>
<comment type="function">
    <text evidence="13 17">The main replicative DNA helicase, it participates in initiation and elongation during chromosome replication. Travels ahead of the DNA replisome, separating dsDNA into templates for DNA synthesis. A processive ATP-dependent 5'-3' DNA helicase it has DNA-dependent ATPase activity.</text>
</comment>
<evidence type="ECO:0000256" key="17">
    <source>
        <dbReference type="RuleBase" id="RU362085"/>
    </source>
</evidence>
<evidence type="ECO:0000256" key="6">
    <source>
        <dbReference type="ARBA" id="ARBA00022801"/>
    </source>
</evidence>
<dbReference type="SUPFAM" id="SSF48024">
    <property type="entry name" value="N-terminal domain of DnaB helicase"/>
    <property type="match status" value="1"/>
</dbReference>
<dbReference type="PANTHER" id="PTHR30153:SF2">
    <property type="entry name" value="REPLICATIVE DNA HELICASE"/>
    <property type="match status" value="1"/>
</dbReference>
<dbReference type="InterPro" id="IPR016136">
    <property type="entry name" value="DNA_helicase_N/primase_C"/>
</dbReference>
<feature type="coiled-coil region" evidence="18">
    <location>
        <begin position="184"/>
        <end position="211"/>
    </location>
</feature>
<evidence type="ECO:0000313" key="22">
    <source>
        <dbReference type="Proteomes" id="UP000321580"/>
    </source>
</evidence>
<keyword evidence="3 17" id="KW-0235">DNA replication</keyword>
<dbReference type="GO" id="GO:0016887">
    <property type="term" value="F:ATP hydrolysis activity"/>
    <property type="evidence" value="ECO:0007669"/>
    <property type="project" value="RHEA"/>
</dbReference>
<keyword evidence="8" id="KW-0068">Autocatalytic cleavage</keyword>
<dbReference type="InterPro" id="IPR030934">
    <property type="entry name" value="Intein_C"/>
</dbReference>
<evidence type="ECO:0000256" key="7">
    <source>
        <dbReference type="ARBA" id="ARBA00022806"/>
    </source>
</evidence>
<dbReference type="PROSITE" id="PS51199">
    <property type="entry name" value="SF4_HELICASE"/>
    <property type="match status" value="3"/>
</dbReference>
<dbReference type="SUPFAM" id="SSF55608">
    <property type="entry name" value="Homing endonucleases"/>
    <property type="match status" value="1"/>
</dbReference>
<dbReference type="Gene3D" id="3.10.28.10">
    <property type="entry name" value="Homing endonucleases"/>
    <property type="match status" value="1"/>
</dbReference>
<dbReference type="SMART" id="SM00306">
    <property type="entry name" value="HintN"/>
    <property type="match status" value="2"/>
</dbReference>
<dbReference type="GO" id="GO:0006269">
    <property type="term" value="P:DNA replication, synthesis of primer"/>
    <property type="evidence" value="ECO:0007669"/>
    <property type="project" value="UniProtKB-UniRule"/>
</dbReference>
<protein>
    <recommendedName>
        <fullName evidence="16 17">Replicative DNA helicase</fullName>
        <ecNumber evidence="16 17">5.6.2.3</ecNumber>
    </recommendedName>
</protein>
<keyword evidence="11 17" id="KW-0238">DNA-binding</keyword>
<dbReference type="GO" id="GO:0043139">
    <property type="term" value="F:5'-3' DNA helicase activity"/>
    <property type="evidence" value="ECO:0007669"/>
    <property type="project" value="UniProtKB-EC"/>
</dbReference>
<dbReference type="InterPro" id="IPR027417">
    <property type="entry name" value="P-loop_NTPase"/>
</dbReference>
<dbReference type="EMBL" id="VOOR01000004">
    <property type="protein sequence ID" value="TXB68289.1"/>
    <property type="molecule type" value="Genomic_DNA"/>
</dbReference>
<feature type="domain" description="SF4 helicase" evidence="20">
    <location>
        <begin position="883"/>
        <end position="948"/>
    </location>
</feature>
<dbReference type="SMART" id="SM00305">
    <property type="entry name" value="HintC"/>
    <property type="match status" value="1"/>
</dbReference>
<comment type="similarity">
    <text evidence="1 17">Belongs to the helicase family. DnaB subfamily.</text>
</comment>
<keyword evidence="6 17" id="KW-0378">Hydrolase</keyword>
<dbReference type="InterPro" id="IPR036185">
    <property type="entry name" value="DNA_heli_DnaB-like_N_sf"/>
</dbReference>
<evidence type="ECO:0000256" key="11">
    <source>
        <dbReference type="ARBA" id="ARBA00023125"/>
    </source>
</evidence>
<evidence type="ECO:0000256" key="4">
    <source>
        <dbReference type="ARBA" id="ARBA00022737"/>
    </source>
</evidence>
<dbReference type="FunFam" id="1.10.860.10:FF:000001">
    <property type="entry name" value="Replicative DNA helicase"/>
    <property type="match status" value="1"/>
</dbReference>
<evidence type="ECO:0000256" key="18">
    <source>
        <dbReference type="SAM" id="Coils"/>
    </source>
</evidence>
<dbReference type="CDD" id="cd00984">
    <property type="entry name" value="DnaB_C"/>
    <property type="match status" value="1"/>
</dbReference>
<dbReference type="Pfam" id="PF00772">
    <property type="entry name" value="DnaB"/>
    <property type="match status" value="1"/>
</dbReference>
<dbReference type="InterPro" id="IPR007693">
    <property type="entry name" value="DNA_helicase_DnaB-like_N"/>
</dbReference>
<evidence type="ECO:0000256" key="3">
    <source>
        <dbReference type="ARBA" id="ARBA00022705"/>
    </source>
</evidence>
<dbReference type="Pfam" id="PF03796">
    <property type="entry name" value="DnaB_C"/>
    <property type="match status" value="1"/>
</dbReference>
<dbReference type="Gene3D" id="1.10.860.10">
    <property type="entry name" value="DNAb Helicase, Chain A"/>
    <property type="match status" value="1"/>
</dbReference>
<dbReference type="InterPro" id="IPR003587">
    <property type="entry name" value="Hint_dom_N"/>
</dbReference>
<dbReference type="SUPFAM" id="SSF52540">
    <property type="entry name" value="P-loop containing nucleoside triphosphate hydrolases"/>
    <property type="match status" value="2"/>
</dbReference>
<dbReference type="InterPro" id="IPR006142">
    <property type="entry name" value="INTEIN"/>
</dbReference>
<keyword evidence="7 17" id="KW-0347">Helicase</keyword>
<dbReference type="InterPro" id="IPR036844">
    <property type="entry name" value="Hint_dom_sf"/>
</dbReference>
<dbReference type="InterPro" id="IPR006141">
    <property type="entry name" value="Intein_N"/>
</dbReference>
<keyword evidence="18" id="KW-0175">Coiled coil</keyword>
<dbReference type="GO" id="GO:0016539">
    <property type="term" value="P:intein-mediated protein splicing"/>
    <property type="evidence" value="ECO:0007669"/>
    <property type="project" value="InterPro"/>
</dbReference>
<reference evidence="21 22" key="1">
    <citation type="submission" date="2019-08" db="EMBL/GenBank/DDBJ databases">
        <title>Genome of Phaeodactylibacter luteus.</title>
        <authorList>
            <person name="Bowman J.P."/>
        </authorList>
    </citation>
    <scope>NUCLEOTIDE SEQUENCE [LARGE SCALE GENOMIC DNA]</scope>
    <source>
        <strain evidence="21 22">KCTC 42180</strain>
    </source>
</reference>
<dbReference type="GO" id="GO:0005829">
    <property type="term" value="C:cytosol"/>
    <property type="evidence" value="ECO:0007669"/>
    <property type="project" value="TreeGrafter"/>
</dbReference>
<evidence type="ECO:0000256" key="9">
    <source>
        <dbReference type="ARBA" id="ARBA00022840"/>
    </source>
</evidence>
<feature type="domain" description="SF4 helicase" evidence="20">
    <location>
        <begin position="573"/>
        <end position="742"/>
    </location>
</feature>
<dbReference type="InterPro" id="IPR007694">
    <property type="entry name" value="DNA_helicase_DnaB-like_C"/>
</dbReference>
<dbReference type="NCBIfam" id="TIGR01443">
    <property type="entry name" value="intein_Cterm"/>
    <property type="match status" value="1"/>
</dbReference>
<organism evidence="21 22">
    <name type="scientific">Phaeodactylibacter luteus</name>
    <dbReference type="NCBI Taxonomy" id="1564516"/>
    <lineage>
        <taxon>Bacteria</taxon>
        <taxon>Pseudomonadati</taxon>
        <taxon>Bacteroidota</taxon>
        <taxon>Saprospiria</taxon>
        <taxon>Saprospirales</taxon>
        <taxon>Haliscomenobacteraceae</taxon>
        <taxon>Phaeodactylibacter</taxon>
    </lineage>
</organism>
<dbReference type="Gene3D" id="3.40.50.300">
    <property type="entry name" value="P-loop containing nucleotide triphosphate hydrolases"/>
    <property type="match status" value="2"/>
</dbReference>
<comment type="caution">
    <text evidence="21">The sequence shown here is derived from an EMBL/GenBank/DDBJ whole genome shotgun (WGS) entry which is preliminary data.</text>
</comment>
<name>A0A5C6S2X4_9BACT</name>
<dbReference type="Proteomes" id="UP000321580">
    <property type="component" value="Unassembled WGS sequence"/>
</dbReference>
<dbReference type="EC" id="5.6.2.3" evidence="16 17"/>
<evidence type="ECO:0000256" key="10">
    <source>
        <dbReference type="ARBA" id="ARBA00023000"/>
    </source>
</evidence>
<dbReference type="GO" id="GO:1990077">
    <property type="term" value="C:primosome complex"/>
    <property type="evidence" value="ECO:0007669"/>
    <property type="project" value="UniProtKB-UniRule"/>
</dbReference>
<sequence>MSNEQDNKDKRKTGVKGRLRKRNEDLSNYVFGKVQPQAVPLEEAVLGAIMLDKDALTIVLDIIQPDSFYLDAHQLIYKAMQRLFDKSQPIDLLTVTEELKKTDDLEAVGGAYYLVELSNKVASAANIEFHARIIAQKYVQRELISVSTKIIRDAYEDSTDVFELLDDAEQGLFSIAQKNMSRGVESMSSLAAKAQKQMEELRKKEDGLTGVPTGFTDLDRLTSGMQRSDLIILAARPGMGKCLGKGTKVLMYDGRLKSVEDILPGDLLMGDDSTPRRVRSIARGRERMYWVRQDKGMDYRVNESHILSLKRGRHKDVVDIALKDYLSEPTTSRHDYKGYKVSVDFPEQPLPLPPYFLGLWLGNGATGDQGRPEAEIAGYLEELAQAEGLQAKLQKQGQKPEEYTIGRMVNGPVGHSVRRALQEIGVLQHLHIPRAYLINSRSQRLELLAGLIDSCGRHLSPSNAYEFAVEDEALAQQIKFLCDSLGYRAIVRTEQPGSIANPGAAICRLQVYGNLDDVPVRMERKQAAPRQEPANWQVTDIEVAYDKVDDYYGFEIDGNRRFLLEDMTVTHNTAFTLSLARNASMVFKRPVAFFSLEMSALQLAQRIIAMEAEISGMKMRSGQLEDYEWEQLNAALERVSDVPIFIDDTPGINVFELRAKCRRLKMQYDIDLIVIDYLQLMSGGGDNQKGNREQEVSAISRALKGLAKELNVPVIALSQLSRAVETRGGTKRPQLSDLRESGCLTGDALLKEADTGRLITIKALAEREVQAPVKVQAMGGNHEIGAHTLTKAFYSGRKMTYELATRSGRAIKASANHPFRKEEGWAPLEDLKAGDQIAVTEGYAGLFWDEISAITPLQEEDVYDATVEGVHNFVANDIVVHNSIEQDADIVSFIYRPEYYDILEDEEGMSLKGVAELIVAKHRHGALETVRLRFDAEYARFSDLDDPDFSNLPDDTFGAEAPPTNIITRPSKMNDDEDIPF</sequence>
<keyword evidence="4" id="KW-0677">Repeat</keyword>
<dbReference type="SUPFAM" id="SSF51294">
    <property type="entry name" value="Hedgehog/intein (Hint) domain"/>
    <property type="match status" value="2"/>
</dbReference>
<dbReference type="Pfam" id="PF05203">
    <property type="entry name" value="Hom_end_hint"/>
    <property type="match status" value="1"/>
</dbReference>
<keyword evidence="2 17" id="KW-0639">Primosome</keyword>
<evidence type="ECO:0000256" key="16">
    <source>
        <dbReference type="NCBIfam" id="TIGR00665"/>
    </source>
</evidence>
<evidence type="ECO:0000259" key="20">
    <source>
        <dbReference type="PROSITE" id="PS51199"/>
    </source>
</evidence>
<evidence type="ECO:0000256" key="1">
    <source>
        <dbReference type="ARBA" id="ARBA00008428"/>
    </source>
</evidence>
<evidence type="ECO:0000256" key="14">
    <source>
        <dbReference type="ARBA" id="ARBA00044940"/>
    </source>
</evidence>
<dbReference type="InterPro" id="IPR027434">
    <property type="entry name" value="Homing_endonucl"/>
</dbReference>
<keyword evidence="12" id="KW-0413">Isomerase</keyword>
<comment type="function">
    <text evidence="14 17">The intein is an endonuclease.</text>
</comment>
<feature type="domain" description="SF4 helicase" evidence="20">
    <location>
        <begin position="204"/>
        <end position="241"/>
    </location>
</feature>
<evidence type="ECO:0000256" key="12">
    <source>
        <dbReference type="ARBA" id="ARBA00023235"/>
    </source>
</evidence>
<keyword evidence="9 17" id="KW-0067">ATP-binding</keyword>
<evidence type="ECO:0000256" key="13">
    <source>
        <dbReference type="ARBA" id="ARBA00044932"/>
    </source>
</evidence>
<dbReference type="NCBIfam" id="TIGR00665">
    <property type="entry name" value="DnaB"/>
    <property type="match status" value="1"/>
</dbReference>
<dbReference type="InterPro" id="IPR007868">
    <property type="entry name" value="Hom_end_hint"/>
</dbReference>
<dbReference type="InterPro" id="IPR003586">
    <property type="entry name" value="Hint_dom_C"/>
</dbReference>
<evidence type="ECO:0000256" key="2">
    <source>
        <dbReference type="ARBA" id="ARBA00022515"/>
    </source>
</evidence>
<dbReference type="CDD" id="cd00081">
    <property type="entry name" value="Hint"/>
    <property type="match status" value="2"/>
</dbReference>
<evidence type="ECO:0000313" key="21">
    <source>
        <dbReference type="EMBL" id="TXB68289.1"/>
    </source>
</evidence>
<dbReference type="PANTHER" id="PTHR30153">
    <property type="entry name" value="REPLICATIVE DNA HELICASE DNAB"/>
    <property type="match status" value="1"/>
</dbReference>
<evidence type="ECO:0000256" key="5">
    <source>
        <dbReference type="ARBA" id="ARBA00022741"/>
    </source>
</evidence>
<dbReference type="RefSeq" id="WP_147165866.1">
    <property type="nucleotide sequence ID" value="NZ_VOOR01000004.1"/>
</dbReference>
<dbReference type="GO" id="GO:0003677">
    <property type="term" value="F:DNA binding"/>
    <property type="evidence" value="ECO:0007669"/>
    <property type="project" value="UniProtKB-UniRule"/>
</dbReference>
<dbReference type="PRINTS" id="PR00379">
    <property type="entry name" value="INTEIN"/>
</dbReference>
<dbReference type="Gene3D" id="2.170.16.10">
    <property type="entry name" value="Hedgehog/Intein (Hint) domain"/>
    <property type="match status" value="2"/>
</dbReference>
<dbReference type="OrthoDB" id="9773982at2"/>
<evidence type="ECO:0000256" key="19">
    <source>
        <dbReference type="SAM" id="MobiDB-lite"/>
    </source>
</evidence>